<accession>A0ABQ8P8E1</accession>
<sequence>LKEYESSYTDSIHASPEAILLVISKQNFTPSCIQSNSSIHLLLSALDQRYPPSKFDITRLCCAFQGQDDHVNPDLRDRLSDKCNQLGYELITILPDPDSTPSSPQITHEDDVLHFSQAVQRAAQALHCTNWKTMHKQQIGASNPENHKHLENCLDNFELLSSMMKKMTADIKHLTDHERRERASNLIHDIIVFEKKNPPIPTFNIITTKDSNIL</sequence>
<name>A0ABQ8P8E1_9CRYT</name>
<proteinExistence type="predicted"/>
<evidence type="ECO:0000313" key="1">
    <source>
        <dbReference type="EMBL" id="KAJ1611580.1"/>
    </source>
</evidence>
<comment type="caution">
    <text evidence="1">The sequence shown here is derived from an EMBL/GenBank/DDBJ whole genome shotgun (WGS) entry which is preliminary data.</text>
</comment>
<dbReference type="EMBL" id="JAPCXB010000057">
    <property type="protein sequence ID" value="KAJ1611580.1"/>
    <property type="molecule type" value="Genomic_DNA"/>
</dbReference>
<evidence type="ECO:0000313" key="2">
    <source>
        <dbReference type="Proteomes" id="UP001071777"/>
    </source>
</evidence>
<reference evidence="1" key="1">
    <citation type="submission" date="2022-10" db="EMBL/GenBank/DDBJ databases">
        <title>Adaptive evolution leads to modifications in subtelomeric GC content in a zoonotic Cryptosporidium species.</title>
        <authorList>
            <person name="Li J."/>
            <person name="Feng Y."/>
            <person name="Xiao L."/>
        </authorList>
    </citation>
    <scope>NUCLEOTIDE SEQUENCE</scope>
    <source>
        <strain evidence="1">25894</strain>
    </source>
</reference>
<protein>
    <submittedName>
        <fullName evidence="1">Uncharacterized protein</fullName>
    </submittedName>
</protein>
<dbReference type="Proteomes" id="UP001071777">
    <property type="component" value="Unassembled WGS sequence"/>
</dbReference>
<keyword evidence="2" id="KW-1185">Reference proteome</keyword>
<organism evidence="1 2">
    <name type="scientific">Cryptosporidium canis</name>
    <dbReference type="NCBI Taxonomy" id="195482"/>
    <lineage>
        <taxon>Eukaryota</taxon>
        <taxon>Sar</taxon>
        <taxon>Alveolata</taxon>
        <taxon>Apicomplexa</taxon>
        <taxon>Conoidasida</taxon>
        <taxon>Coccidia</taxon>
        <taxon>Eucoccidiorida</taxon>
        <taxon>Eimeriorina</taxon>
        <taxon>Cryptosporidiidae</taxon>
        <taxon>Cryptosporidium</taxon>
    </lineage>
</organism>
<feature type="non-terminal residue" evidence="1">
    <location>
        <position position="1"/>
    </location>
</feature>
<gene>
    <name evidence="1" type="ORF">OJ252_1486</name>
</gene>